<keyword evidence="6" id="KW-0812">Transmembrane</keyword>
<evidence type="ECO:0000256" key="6">
    <source>
        <dbReference type="SAM" id="Phobius"/>
    </source>
</evidence>
<dbReference type="InterPro" id="IPR036443">
    <property type="entry name" value="Znf_RanBP2_sf"/>
</dbReference>
<protein>
    <submittedName>
        <fullName evidence="9">RanBP2-type domain-containing protein</fullName>
    </submittedName>
</protein>
<accession>A0A915Q693</accession>
<dbReference type="Pfam" id="PF00641">
    <property type="entry name" value="Zn_ribbon_RanBP"/>
    <property type="match status" value="1"/>
</dbReference>
<proteinExistence type="predicted"/>
<dbReference type="InterPro" id="IPR001876">
    <property type="entry name" value="Znf_RanBP2"/>
</dbReference>
<keyword evidence="3" id="KW-0862">Zinc</keyword>
<keyword evidence="2 4" id="KW-0863">Zinc-finger</keyword>
<feature type="region of interest" description="Disordered" evidence="5">
    <location>
        <begin position="372"/>
        <end position="404"/>
    </location>
</feature>
<dbReference type="WBParaSite" id="sdigi.contig9.g1022.t1">
    <property type="protein sequence ID" value="sdigi.contig9.g1022.t1"/>
    <property type="gene ID" value="sdigi.contig9.g1022"/>
</dbReference>
<keyword evidence="6" id="KW-0472">Membrane</keyword>
<evidence type="ECO:0000259" key="7">
    <source>
        <dbReference type="PROSITE" id="PS50199"/>
    </source>
</evidence>
<dbReference type="AlphaFoldDB" id="A0A915Q693"/>
<feature type="compositionally biased region" description="Low complexity" evidence="5">
    <location>
        <begin position="372"/>
        <end position="381"/>
    </location>
</feature>
<evidence type="ECO:0000313" key="8">
    <source>
        <dbReference type="Proteomes" id="UP000887581"/>
    </source>
</evidence>
<feature type="region of interest" description="Disordered" evidence="5">
    <location>
        <begin position="544"/>
        <end position="591"/>
    </location>
</feature>
<sequence length="1099" mass="116546">MGHMSVEQLQQRIPRGGAAIVAGVVCCLMMCMLTWKAPNQNFLREWLRRAGRVAACGALDGGVSFAEECWIDDKRKMTEKKTGGWLSSVVGNISGLWSRSPNESAVTSEESIYNRNSSLNSSYEEQAESDVGEEDDGIIVETVCAEKDITPKRRTVRYLSPSALLAATRSTTAFDKETLTNVTRKRAATGYLFQDDMAYPNVGNSFTTSSMTEPIAGRFSTKRSRIQRDFTEEKSFLSSSLSDAPGSGKSHLSQSFASPFTPLNSSVMRPKVSRPYSAVSSSLSSKTRAILEQLEKISSPVKEVKRLSSLNINGPERWATDTISSTVQKPPRNSMCALSRAQLISNLLATKSTSPFWGRPAYSTKMAVSSATSSSQTVQTSECSAVDTEQEEQDHESDKVLPTKSSILVSPKRADFPRKLEREKILLDNNTEKSKVTSLPTSTSITKTSDIIAPQRSSSAKSTNVFSARDLGVVSPVKEMTRSEKEKVVTPTKIDGAMFAFAPPMKRGPSTCFCREETPSKTSRSVPFSAKTSVPATAMNIIDSFPSLPEGVPKQNEEQRNTTDKDKETQPVTEVSLTVKPADNDSTTSDALSVKQSFQKSEQWPCPKCMVFNNADIEKCVCCGYEKSVEVKPWTCSGCWISNKSDDDKCAACGTLKHSNNKAMKQADASAQSTSSASVFGDRTFKPLPSASGISFGFSATKPVTDGINLSSTKYAPLTTSSLNSGIVVNGSATSAATRLPMKFGLSSASLAPSFGVSKASETSPSLPTVTEEQPLMSLSSQPSAPTLTFGVPAPSLATTVPCIPSLTRSSFSFPTLTVTTSVATTLPPSGNTFSVPISTSVNPFMFGSSTTTTAEANKVSAAPLFSFGSSAPFLAVTSAETTVAPLSTFGTTLPAFSIPKAPLFGTSNEPTSSPGVQDVIEMSSPTTSPVTAAAAVGPFGTSKSSTPSLFSFGASNTSSSTSTGGLFGNLHTTTQNSLSAPSTSLFSFAQQQQMPVTPKPFEPPASLTSPPSTFNFGATASNGTGFIFGSTAPPANFAFGAQQPVNNAASTTFSFVPAAPTPPFGNVRGTAPAPNFFTVGSTSSTTARKMLKARRMRK</sequence>
<reference evidence="9" key="1">
    <citation type="submission" date="2022-11" db="UniProtKB">
        <authorList>
            <consortium name="WormBaseParasite"/>
        </authorList>
    </citation>
    <scope>IDENTIFICATION</scope>
</reference>
<dbReference type="Proteomes" id="UP000887581">
    <property type="component" value="Unplaced"/>
</dbReference>
<evidence type="ECO:0000256" key="5">
    <source>
        <dbReference type="SAM" id="MobiDB-lite"/>
    </source>
</evidence>
<dbReference type="SUPFAM" id="SSF90209">
    <property type="entry name" value="Ran binding protein zinc finger-like"/>
    <property type="match status" value="1"/>
</dbReference>
<evidence type="ECO:0000256" key="1">
    <source>
        <dbReference type="ARBA" id="ARBA00022723"/>
    </source>
</evidence>
<dbReference type="GO" id="GO:0008270">
    <property type="term" value="F:zinc ion binding"/>
    <property type="evidence" value="ECO:0007669"/>
    <property type="project" value="UniProtKB-KW"/>
</dbReference>
<dbReference type="PROSITE" id="PS01358">
    <property type="entry name" value="ZF_RANBP2_1"/>
    <property type="match status" value="2"/>
</dbReference>
<feature type="domain" description="RanBP2-type" evidence="7">
    <location>
        <begin position="600"/>
        <end position="629"/>
    </location>
</feature>
<evidence type="ECO:0000313" key="9">
    <source>
        <dbReference type="WBParaSite" id="sdigi.contig9.g1022.t1"/>
    </source>
</evidence>
<evidence type="ECO:0000256" key="2">
    <source>
        <dbReference type="ARBA" id="ARBA00022771"/>
    </source>
</evidence>
<keyword evidence="8" id="KW-1185">Reference proteome</keyword>
<feature type="domain" description="RanBP2-type" evidence="7">
    <location>
        <begin position="630"/>
        <end position="659"/>
    </location>
</feature>
<evidence type="ECO:0000256" key="3">
    <source>
        <dbReference type="ARBA" id="ARBA00022833"/>
    </source>
</evidence>
<dbReference type="Gene3D" id="4.10.1060.10">
    <property type="entry name" value="Zinc finger, RanBP2-type"/>
    <property type="match status" value="2"/>
</dbReference>
<keyword evidence="1" id="KW-0479">Metal-binding</keyword>
<feature type="transmembrane region" description="Helical" evidence="6">
    <location>
        <begin position="12"/>
        <end position="35"/>
    </location>
</feature>
<evidence type="ECO:0000256" key="4">
    <source>
        <dbReference type="PROSITE-ProRule" id="PRU00322"/>
    </source>
</evidence>
<feature type="compositionally biased region" description="Basic and acidic residues" evidence="5">
    <location>
        <begin position="555"/>
        <end position="569"/>
    </location>
</feature>
<organism evidence="8 9">
    <name type="scientific">Setaria digitata</name>
    <dbReference type="NCBI Taxonomy" id="48799"/>
    <lineage>
        <taxon>Eukaryota</taxon>
        <taxon>Metazoa</taxon>
        <taxon>Ecdysozoa</taxon>
        <taxon>Nematoda</taxon>
        <taxon>Chromadorea</taxon>
        <taxon>Rhabditida</taxon>
        <taxon>Spirurina</taxon>
        <taxon>Spiruromorpha</taxon>
        <taxon>Filarioidea</taxon>
        <taxon>Setariidae</taxon>
        <taxon>Setaria</taxon>
    </lineage>
</organism>
<dbReference type="SMART" id="SM00547">
    <property type="entry name" value="ZnF_RBZ"/>
    <property type="match status" value="2"/>
</dbReference>
<keyword evidence="6" id="KW-1133">Transmembrane helix</keyword>
<dbReference type="PROSITE" id="PS50199">
    <property type="entry name" value="ZF_RANBP2_2"/>
    <property type="match status" value="2"/>
</dbReference>
<name>A0A915Q693_9BILA</name>